<accession>A0AAN9R3U3</accession>
<evidence type="ECO:0000313" key="2">
    <source>
        <dbReference type="Proteomes" id="UP001374584"/>
    </source>
</evidence>
<organism evidence="1 2">
    <name type="scientific">Phaseolus coccineus</name>
    <name type="common">Scarlet runner bean</name>
    <name type="synonym">Phaseolus multiflorus</name>
    <dbReference type="NCBI Taxonomy" id="3886"/>
    <lineage>
        <taxon>Eukaryota</taxon>
        <taxon>Viridiplantae</taxon>
        <taxon>Streptophyta</taxon>
        <taxon>Embryophyta</taxon>
        <taxon>Tracheophyta</taxon>
        <taxon>Spermatophyta</taxon>
        <taxon>Magnoliopsida</taxon>
        <taxon>eudicotyledons</taxon>
        <taxon>Gunneridae</taxon>
        <taxon>Pentapetalae</taxon>
        <taxon>rosids</taxon>
        <taxon>fabids</taxon>
        <taxon>Fabales</taxon>
        <taxon>Fabaceae</taxon>
        <taxon>Papilionoideae</taxon>
        <taxon>50 kb inversion clade</taxon>
        <taxon>NPAAA clade</taxon>
        <taxon>indigoferoid/millettioid clade</taxon>
        <taxon>Phaseoleae</taxon>
        <taxon>Phaseolus</taxon>
    </lineage>
</organism>
<name>A0AAN9R3U3_PHACN</name>
<dbReference type="AlphaFoldDB" id="A0AAN9R3U3"/>
<keyword evidence="2" id="KW-1185">Reference proteome</keyword>
<comment type="caution">
    <text evidence="1">The sequence shown here is derived from an EMBL/GenBank/DDBJ whole genome shotgun (WGS) entry which is preliminary data.</text>
</comment>
<reference evidence="1 2" key="1">
    <citation type="submission" date="2024-01" db="EMBL/GenBank/DDBJ databases">
        <title>The genomes of 5 underutilized Papilionoideae crops provide insights into root nodulation and disease resistanc.</title>
        <authorList>
            <person name="Jiang F."/>
        </authorList>
    </citation>
    <scope>NUCLEOTIDE SEQUENCE [LARGE SCALE GENOMIC DNA]</scope>
    <source>
        <strain evidence="1">JINMINGXINNONG_FW02</strain>
        <tissue evidence="1">Leaves</tissue>
    </source>
</reference>
<proteinExistence type="predicted"/>
<gene>
    <name evidence="1" type="ORF">VNO80_18369</name>
</gene>
<dbReference type="Proteomes" id="UP001374584">
    <property type="component" value="Unassembled WGS sequence"/>
</dbReference>
<evidence type="ECO:0000313" key="1">
    <source>
        <dbReference type="EMBL" id="KAK7352938.1"/>
    </source>
</evidence>
<dbReference type="EMBL" id="JAYMYR010000007">
    <property type="protein sequence ID" value="KAK7352938.1"/>
    <property type="molecule type" value="Genomic_DNA"/>
</dbReference>
<protein>
    <submittedName>
        <fullName evidence="1">Uncharacterized protein</fullName>
    </submittedName>
</protein>
<sequence length="69" mass="8020">MYSIYISDTPHLESICQLHLVAILASEREESSTIKLFLFPLESFSSTDYCFVRMRPWGIEASTMSNRRN</sequence>